<protein>
    <recommendedName>
        <fullName evidence="4">DUF4233 domain-containing protein</fullName>
    </recommendedName>
</protein>
<dbReference type="Proteomes" id="UP000659344">
    <property type="component" value="Unassembled WGS sequence"/>
</dbReference>
<evidence type="ECO:0000313" key="2">
    <source>
        <dbReference type="EMBL" id="GGH31953.1"/>
    </source>
</evidence>
<evidence type="ECO:0000256" key="1">
    <source>
        <dbReference type="SAM" id="Phobius"/>
    </source>
</evidence>
<keyword evidence="1" id="KW-0812">Transmembrane</keyword>
<name>A0ABQ1YMS0_9BACL</name>
<keyword evidence="1" id="KW-1133">Transmembrane helix</keyword>
<dbReference type="RefSeq" id="WP_188541238.1">
    <property type="nucleotide sequence ID" value="NZ_BMFT01000002.1"/>
</dbReference>
<proteinExistence type="predicted"/>
<sequence>MTNSRVMKWITGSLEIVLAIPLFGAAIVIGSFYTALGIMLILHIVTLVLSSQNNEPKYGSVIGIVTSLVAWVPIVGWILHLLSGIFLMVTAAKKAKSNAPHTFQA</sequence>
<dbReference type="EMBL" id="BMFT01000002">
    <property type="protein sequence ID" value="GGH31953.1"/>
    <property type="molecule type" value="Genomic_DNA"/>
</dbReference>
<accession>A0ABQ1YMS0</accession>
<comment type="caution">
    <text evidence="2">The sequence shown here is derived from an EMBL/GenBank/DDBJ whole genome shotgun (WGS) entry which is preliminary data.</text>
</comment>
<reference evidence="3" key="1">
    <citation type="journal article" date="2019" name="Int. J. Syst. Evol. Microbiol.">
        <title>The Global Catalogue of Microorganisms (GCM) 10K type strain sequencing project: providing services to taxonomists for standard genome sequencing and annotation.</title>
        <authorList>
            <consortium name="The Broad Institute Genomics Platform"/>
            <consortium name="The Broad Institute Genome Sequencing Center for Infectious Disease"/>
            <person name="Wu L."/>
            <person name="Ma J."/>
        </authorList>
    </citation>
    <scope>NUCLEOTIDE SEQUENCE [LARGE SCALE GENOMIC DNA]</scope>
    <source>
        <strain evidence="3">CGMCC 1.12769</strain>
    </source>
</reference>
<feature type="transmembrane region" description="Helical" evidence="1">
    <location>
        <begin position="16"/>
        <end position="49"/>
    </location>
</feature>
<evidence type="ECO:0000313" key="3">
    <source>
        <dbReference type="Proteomes" id="UP000659344"/>
    </source>
</evidence>
<organism evidence="2 3">
    <name type="scientific">Paenibacillus segetis</name>
    <dbReference type="NCBI Taxonomy" id="1325360"/>
    <lineage>
        <taxon>Bacteria</taxon>
        <taxon>Bacillati</taxon>
        <taxon>Bacillota</taxon>
        <taxon>Bacilli</taxon>
        <taxon>Bacillales</taxon>
        <taxon>Paenibacillaceae</taxon>
        <taxon>Paenibacillus</taxon>
    </lineage>
</organism>
<keyword evidence="1" id="KW-0472">Membrane</keyword>
<evidence type="ECO:0008006" key="4">
    <source>
        <dbReference type="Google" id="ProtNLM"/>
    </source>
</evidence>
<keyword evidence="3" id="KW-1185">Reference proteome</keyword>
<feature type="transmembrane region" description="Helical" evidence="1">
    <location>
        <begin position="61"/>
        <end position="89"/>
    </location>
</feature>
<gene>
    <name evidence="2" type="ORF">GCM10008013_36040</name>
</gene>